<dbReference type="FunFam" id="1.10.287.130:FF:000001">
    <property type="entry name" value="Two-component sensor histidine kinase"/>
    <property type="match status" value="1"/>
</dbReference>
<dbReference type="CDD" id="cd00082">
    <property type="entry name" value="HisKA"/>
    <property type="match status" value="1"/>
</dbReference>
<dbReference type="InterPro" id="IPR005467">
    <property type="entry name" value="His_kinase_dom"/>
</dbReference>
<dbReference type="PANTHER" id="PTHR45528:SF11">
    <property type="entry name" value="HISTIDINE KINASE"/>
    <property type="match status" value="1"/>
</dbReference>
<evidence type="ECO:0000313" key="20">
    <source>
        <dbReference type="EMBL" id="ARU61190.1"/>
    </source>
</evidence>
<evidence type="ECO:0000313" key="21">
    <source>
        <dbReference type="Proteomes" id="UP000195437"/>
    </source>
</evidence>
<dbReference type="RefSeq" id="WP_087456571.1">
    <property type="nucleotide sequence ID" value="NZ_CP021434.1"/>
</dbReference>
<reference evidence="21" key="1">
    <citation type="submission" date="2017-05" db="EMBL/GenBank/DDBJ databases">
        <authorList>
            <person name="Sung H."/>
        </authorList>
    </citation>
    <scope>NUCLEOTIDE SEQUENCE [LARGE SCALE GENOMIC DNA]</scope>
    <source>
        <strain evidence="21">AR23208</strain>
    </source>
</reference>
<dbReference type="OrthoDB" id="9813151at2"/>
<evidence type="ECO:0000256" key="10">
    <source>
        <dbReference type="ARBA" id="ARBA00022840"/>
    </source>
</evidence>
<keyword evidence="14 17" id="KW-0472">Membrane</keyword>
<dbReference type="PRINTS" id="PR00344">
    <property type="entry name" value="BCTRLSENSOR"/>
</dbReference>
<keyword evidence="10" id="KW-0067">ATP-binding</keyword>
<keyword evidence="8" id="KW-0547">Nucleotide-binding</keyword>
<gene>
    <name evidence="20" type="ORF">CBW65_09195</name>
</gene>
<dbReference type="SUPFAM" id="SSF55874">
    <property type="entry name" value="ATPase domain of HSP90 chaperone/DNA topoisomerase II/histidine kinase"/>
    <property type="match status" value="1"/>
</dbReference>
<evidence type="ECO:0000256" key="17">
    <source>
        <dbReference type="SAM" id="Phobius"/>
    </source>
</evidence>
<evidence type="ECO:0000256" key="8">
    <source>
        <dbReference type="ARBA" id="ARBA00022741"/>
    </source>
</evidence>
<dbReference type="SUPFAM" id="SSF158472">
    <property type="entry name" value="HAMP domain-like"/>
    <property type="match status" value="1"/>
</dbReference>
<dbReference type="EMBL" id="CP021434">
    <property type="protein sequence ID" value="ARU61190.1"/>
    <property type="molecule type" value="Genomic_DNA"/>
</dbReference>
<keyword evidence="4" id="KW-1003">Cell membrane</keyword>
<dbReference type="AlphaFoldDB" id="A0A1Y0ILM6"/>
<feature type="domain" description="HAMP" evidence="19">
    <location>
        <begin position="180"/>
        <end position="232"/>
    </location>
</feature>
<keyword evidence="5" id="KW-0597">Phosphoprotein</keyword>
<dbReference type="InterPro" id="IPR036890">
    <property type="entry name" value="HATPase_C_sf"/>
</dbReference>
<evidence type="ECO:0000256" key="13">
    <source>
        <dbReference type="ARBA" id="ARBA00023026"/>
    </source>
</evidence>
<evidence type="ECO:0000256" key="4">
    <source>
        <dbReference type="ARBA" id="ARBA00022475"/>
    </source>
</evidence>
<dbReference type="Proteomes" id="UP000195437">
    <property type="component" value="Chromosome"/>
</dbReference>
<dbReference type="Gene3D" id="6.10.340.10">
    <property type="match status" value="1"/>
</dbReference>
<keyword evidence="9" id="KW-0418">Kinase</keyword>
<evidence type="ECO:0000256" key="16">
    <source>
        <dbReference type="ARBA" id="ARBA00040841"/>
    </source>
</evidence>
<dbReference type="InterPro" id="IPR003661">
    <property type="entry name" value="HisK_dim/P_dom"/>
</dbReference>
<keyword evidence="7 17" id="KW-0812">Transmembrane</keyword>
<dbReference type="GO" id="GO:0005524">
    <property type="term" value="F:ATP binding"/>
    <property type="evidence" value="ECO:0007669"/>
    <property type="project" value="UniProtKB-KW"/>
</dbReference>
<feature type="domain" description="Histidine kinase" evidence="18">
    <location>
        <begin position="240"/>
        <end position="454"/>
    </location>
</feature>
<evidence type="ECO:0000256" key="15">
    <source>
        <dbReference type="ARBA" id="ARBA00037219"/>
    </source>
</evidence>
<keyword evidence="11 17" id="KW-1133">Transmembrane helix</keyword>
<comment type="catalytic activity">
    <reaction evidence="1">
        <text>ATP + protein L-histidine = ADP + protein N-phospho-L-histidine.</text>
        <dbReference type="EC" id="2.7.13.3"/>
    </reaction>
</comment>
<dbReference type="FunFam" id="3.30.565.10:FF:000006">
    <property type="entry name" value="Sensor histidine kinase WalK"/>
    <property type="match status" value="1"/>
</dbReference>
<dbReference type="Gene3D" id="1.10.287.130">
    <property type="match status" value="1"/>
</dbReference>
<dbReference type="SUPFAM" id="SSF47384">
    <property type="entry name" value="Homodimeric domain of signal transducing histidine kinase"/>
    <property type="match status" value="1"/>
</dbReference>
<keyword evidence="6" id="KW-0808">Transferase</keyword>
<dbReference type="InterPro" id="IPR003660">
    <property type="entry name" value="HAMP_dom"/>
</dbReference>
<dbReference type="PROSITE" id="PS50885">
    <property type="entry name" value="HAMP"/>
    <property type="match status" value="1"/>
</dbReference>
<comment type="subcellular location">
    <subcellularLocation>
        <location evidence="2">Cell membrane</location>
        <topology evidence="2">Multi-pass membrane protein</topology>
    </subcellularLocation>
</comment>
<accession>A0A1Y0ILM6</accession>
<keyword evidence="13" id="KW-0843">Virulence</keyword>
<name>A0A1Y0ILM6_9BACL</name>
<protein>
    <recommendedName>
        <fullName evidence="16">Heme sensor protein HssS</fullName>
        <ecNumber evidence="3">2.7.13.3</ecNumber>
    </recommendedName>
</protein>
<evidence type="ECO:0000256" key="12">
    <source>
        <dbReference type="ARBA" id="ARBA00023012"/>
    </source>
</evidence>
<dbReference type="CDD" id="cd00075">
    <property type="entry name" value="HATPase"/>
    <property type="match status" value="1"/>
</dbReference>
<dbReference type="Gene3D" id="3.30.565.10">
    <property type="entry name" value="Histidine kinase-like ATPase, C-terminal domain"/>
    <property type="match status" value="1"/>
</dbReference>
<evidence type="ECO:0000256" key="7">
    <source>
        <dbReference type="ARBA" id="ARBA00022692"/>
    </source>
</evidence>
<comment type="function">
    <text evidence="15">Member of the two-component regulatory system HssS/HssR involved in intracellular heme homeostasis and tempering of staphylococcal virulence. HssS functions as a heme sensor histidine kinase which is autophosphorylated at a histidine residue and transfers its phosphate group to an aspartate residue of HssR. HssR/HssS activates the expression of hrtAB, an efflux pump, in response to extracellular heme, hemin, hemoglobin or blood.</text>
</comment>
<dbReference type="CDD" id="cd06225">
    <property type="entry name" value="HAMP"/>
    <property type="match status" value="1"/>
</dbReference>
<dbReference type="Pfam" id="PF00512">
    <property type="entry name" value="HisKA"/>
    <property type="match status" value="1"/>
</dbReference>
<keyword evidence="12" id="KW-0902">Two-component regulatory system</keyword>
<dbReference type="EC" id="2.7.13.3" evidence="3"/>
<dbReference type="GO" id="GO:0000155">
    <property type="term" value="F:phosphorelay sensor kinase activity"/>
    <property type="evidence" value="ECO:0007669"/>
    <property type="project" value="InterPro"/>
</dbReference>
<organism evidence="20 21">
    <name type="scientific">Tumebacillus avium</name>
    <dbReference type="NCBI Taxonomy" id="1903704"/>
    <lineage>
        <taxon>Bacteria</taxon>
        <taxon>Bacillati</taxon>
        <taxon>Bacillota</taxon>
        <taxon>Bacilli</taxon>
        <taxon>Bacillales</taxon>
        <taxon>Alicyclobacillaceae</taxon>
        <taxon>Tumebacillus</taxon>
    </lineage>
</organism>
<dbReference type="GO" id="GO:0005886">
    <property type="term" value="C:plasma membrane"/>
    <property type="evidence" value="ECO:0007669"/>
    <property type="project" value="UniProtKB-SubCell"/>
</dbReference>
<evidence type="ECO:0000256" key="11">
    <source>
        <dbReference type="ARBA" id="ARBA00022989"/>
    </source>
</evidence>
<evidence type="ECO:0000256" key="6">
    <source>
        <dbReference type="ARBA" id="ARBA00022679"/>
    </source>
</evidence>
<dbReference type="KEGG" id="tum:CBW65_09195"/>
<evidence type="ECO:0000256" key="5">
    <source>
        <dbReference type="ARBA" id="ARBA00022553"/>
    </source>
</evidence>
<dbReference type="PANTHER" id="PTHR45528">
    <property type="entry name" value="SENSOR HISTIDINE KINASE CPXA"/>
    <property type="match status" value="1"/>
</dbReference>
<dbReference type="SMART" id="SM00387">
    <property type="entry name" value="HATPase_c"/>
    <property type="match status" value="1"/>
</dbReference>
<evidence type="ECO:0000256" key="14">
    <source>
        <dbReference type="ARBA" id="ARBA00023136"/>
    </source>
</evidence>
<dbReference type="InterPro" id="IPR004358">
    <property type="entry name" value="Sig_transdc_His_kin-like_C"/>
</dbReference>
<evidence type="ECO:0000259" key="19">
    <source>
        <dbReference type="PROSITE" id="PS50885"/>
    </source>
</evidence>
<keyword evidence="21" id="KW-1185">Reference proteome</keyword>
<proteinExistence type="predicted"/>
<dbReference type="PROSITE" id="PS50109">
    <property type="entry name" value="HIS_KIN"/>
    <property type="match status" value="1"/>
</dbReference>
<evidence type="ECO:0000256" key="1">
    <source>
        <dbReference type="ARBA" id="ARBA00000085"/>
    </source>
</evidence>
<evidence type="ECO:0000256" key="9">
    <source>
        <dbReference type="ARBA" id="ARBA00022777"/>
    </source>
</evidence>
<dbReference type="SMART" id="SM00388">
    <property type="entry name" value="HisKA"/>
    <property type="match status" value="1"/>
</dbReference>
<dbReference type="InterPro" id="IPR050398">
    <property type="entry name" value="HssS/ArlS-like"/>
</dbReference>
<dbReference type="InterPro" id="IPR036097">
    <property type="entry name" value="HisK_dim/P_sf"/>
</dbReference>
<evidence type="ECO:0000256" key="2">
    <source>
        <dbReference type="ARBA" id="ARBA00004651"/>
    </source>
</evidence>
<evidence type="ECO:0000256" key="3">
    <source>
        <dbReference type="ARBA" id="ARBA00012438"/>
    </source>
</evidence>
<dbReference type="Pfam" id="PF02518">
    <property type="entry name" value="HATPase_c"/>
    <property type="match status" value="1"/>
</dbReference>
<dbReference type="Pfam" id="PF00672">
    <property type="entry name" value="HAMP"/>
    <property type="match status" value="1"/>
</dbReference>
<dbReference type="InterPro" id="IPR003594">
    <property type="entry name" value="HATPase_dom"/>
</dbReference>
<feature type="transmembrane region" description="Helical" evidence="17">
    <location>
        <begin position="159"/>
        <end position="183"/>
    </location>
</feature>
<sequence>MIKSLYLRIVLTFIGVVLLSLIVSFFISVQLFKTQAFEMMQSDMTRIGQQVIRLYENQREPDLDTYFHNLADLNFYTFLVYSEDGSQKVFVPNNGDQSPQIEQNVVQKVLHGGVYRSSLDGRVNFRHIAVGLPFEADGKRYALFLLPAPGQEEMTGHSFLLIVLSIILGTGSLLILISSRFLVRPLVQMTAATKKLAKGDFDVRISYKRQDELGTLADSFNHMAQELQQLEQMRQDFVSNVSHEIQSPLTSIKGFSKALQDNELTDADRLRYLQIIHDESERISRLSENLLRLASLEAEHYPYHPKPYALDEGIRQTVIAAEPQWSAKDLDIELNLPAVAILADPDQLSQVWTNLLANAVKYTPHGGSISITATLHADTVTVSFQDTGIGIAAEELPKIFERFYKVDKSRDRSLGGNGLGLAIVKKIISIHGGTITVESTPGSGTTFLATLPKM</sequence>
<evidence type="ECO:0000259" key="18">
    <source>
        <dbReference type="PROSITE" id="PS50109"/>
    </source>
</evidence>
<dbReference type="SMART" id="SM00304">
    <property type="entry name" value="HAMP"/>
    <property type="match status" value="1"/>
</dbReference>
<feature type="transmembrane region" description="Helical" evidence="17">
    <location>
        <begin position="6"/>
        <end position="32"/>
    </location>
</feature>